<reference evidence="1" key="2">
    <citation type="journal article" date="2015" name="Data Brief">
        <title>Shoot transcriptome of the giant reed, Arundo donax.</title>
        <authorList>
            <person name="Barrero R.A."/>
            <person name="Guerrero F.D."/>
            <person name="Moolhuijzen P."/>
            <person name="Goolsby J.A."/>
            <person name="Tidwell J."/>
            <person name="Bellgard S.E."/>
            <person name="Bellgard M.I."/>
        </authorList>
    </citation>
    <scope>NUCLEOTIDE SEQUENCE</scope>
    <source>
        <tissue evidence="1">Shoot tissue taken approximately 20 cm above the soil surface</tissue>
    </source>
</reference>
<evidence type="ECO:0000313" key="1">
    <source>
        <dbReference type="EMBL" id="JAE39480.1"/>
    </source>
</evidence>
<organism evidence="1">
    <name type="scientific">Arundo donax</name>
    <name type="common">Giant reed</name>
    <name type="synonym">Donax arundinaceus</name>
    <dbReference type="NCBI Taxonomy" id="35708"/>
    <lineage>
        <taxon>Eukaryota</taxon>
        <taxon>Viridiplantae</taxon>
        <taxon>Streptophyta</taxon>
        <taxon>Embryophyta</taxon>
        <taxon>Tracheophyta</taxon>
        <taxon>Spermatophyta</taxon>
        <taxon>Magnoliopsida</taxon>
        <taxon>Liliopsida</taxon>
        <taxon>Poales</taxon>
        <taxon>Poaceae</taxon>
        <taxon>PACMAD clade</taxon>
        <taxon>Arundinoideae</taxon>
        <taxon>Arundineae</taxon>
        <taxon>Arundo</taxon>
    </lineage>
</organism>
<dbReference type="EMBL" id="GBRH01158416">
    <property type="protein sequence ID" value="JAE39480.1"/>
    <property type="molecule type" value="Transcribed_RNA"/>
</dbReference>
<dbReference type="AlphaFoldDB" id="A0A0A9HQR1"/>
<name>A0A0A9HQR1_ARUDO</name>
<protein>
    <submittedName>
        <fullName evidence="1">Uncharacterized protein</fullName>
    </submittedName>
</protein>
<accession>A0A0A9HQR1</accession>
<proteinExistence type="predicted"/>
<reference evidence="1" key="1">
    <citation type="submission" date="2014-09" db="EMBL/GenBank/DDBJ databases">
        <authorList>
            <person name="Magalhaes I.L.F."/>
            <person name="Oliveira U."/>
            <person name="Santos F.R."/>
            <person name="Vidigal T.H.D.A."/>
            <person name="Brescovit A.D."/>
            <person name="Santos A.J."/>
        </authorList>
    </citation>
    <scope>NUCLEOTIDE SEQUENCE</scope>
    <source>
        <tissue evidence="1">Shoot tissue taken approximately 20 cm above the soil surface</tissue>
    </source>
</reference>
<sequence length="68" mass="7876">MCLFSQRKIHQKLQQIKQNRSRILTNILGLNPYANVNGTKIILVFHTGSISLHAEHTFQQITYEMPVL</sequence>